<protein>
    <recommendedName>
        <fullName evidence="7">ELMO domain-containing protein</fullName>
    </recommendedName>
</protein>
<feature type="compositionally biased region" description="Low complexity" evidence="1">
    <location>
        <begin position="188"/>
        <end position="204"/>
    </location>
</feature>
<feature type="region of interest" description="Disordered" evidence="1">
    <location>
        <begin position="366"/>
        <end position="411"/>
    </location>
</feature>
<dbReference type="OrthoDB" id="10665203at2759"/>
<feature type="chain" id="PRO_5036366413" description="ELMO domain-containing protein" evidence="2">
    <location>
        <begin position="27"/>
        <end position="719"/>
    </location>
</feature>
<evidence type="ECO:0000256" key="1">
    <source>
        <dbReference type="SAM" id="MobiDB-lite"/>
    </source>
</evidence>
<evidence type="ECO:0000313" key="4">
    <source>
        <dbReference type="EMBL" id="KAA1099821.1"/>
    </source>
</evidence>
<gene>
    <name evidence="4" type="ORF">PGT21_021901</name>
    <name evidence="3" type="ORF">PGTUg99_033477</name>
</gene>
<evidence type="ECO:0000256" key="2">
    <source>
        <dbReference type="SAM" id="SignalP"/>
    </source>
</evidence>
<keyword evidence="5" id="KW-1185">Reference proteome</keyword>
<reference evidence="5 6" key="1">
    <citation type="submission" date="2019-05" db="EMBL/GenBank/DDBJ databases">
        <title>Emergence of the Ug99 lineage of the wheat stem rust pathogen through somatic hybridization.</title>
        <authorList>
            <person name="Li F."/>
            <person name="Upadhyaya N.M."/>
            <person name="Sperschneider J."/>
            <person name="Matny O."/>
            <person name="Nguyen-Phuc H."/>
            <person name="Mago R."/>
            <person name="Raley C."/>
            <person name="Miller M.E."/>
            <person name="Silverstein K.A.T."/>
            <person name="Henningsen E."/>
            <person name="Hirsch C.D."/>
            <person name="Visser B."/>
            <person name="Pretorius Z.A."/>
            <person name="Steffenson B.J."/>
            <person name="Schwessinger B."/>
            <person name="Dodds P.N."/>
            <person name="Figueroa M."/>
        </authorList>
    </citation>
    <scope>NUCLEOTIDE SEQUENCE [LARGE SCALE GENOMIC DNA]</scope>
    <source>
        <strain evidence="4">21-0</strain>
        <strain evidence="3 6">Ug99</strain>
    </source>
</reference>
<dbReference type="Proteomes" id="UP000325313">
    <property type="component" value="Unassembled WGS sequence"/>
</dbReference>
<dbReference type="Proteomes" id="UP000324748">
    <property type="component" value="Unassembled WGS sequence"/>
</dbReference>
<feature type="signal peptide" evidence="2">
    <location>
        <begin position="1"/>
        <end position="26"/>
    </location>
</feature>
<feature type="compositionally biased region" description="Basic and acidic residues" evidence="1">
    <location>
        <begin position="380"/>
        <end position="389"/>
    </location>
</feature>
<feature type="compositionally biased region" description="Polar residues" evidence="1">
    <location>
        <begin position="116"/>
        <end position="130"/>
    </location>
</feature>
<feature type="compositionally biased region" description="Basic and acidic residues" evidence="1">
    <location>
        <begin position="401"/>
        <end position="410"/>
    </location>
</feature>
<comment type="caution">
    <text evidence="4">The sequence shown here is derived from an EMBL/GenBank/DDBJ whole genome shotgun (WGS) entry which is preliminary data.</text>
</comment>
<dbReference type="AlphaFoldDB" id="A0A5B0PEZ5"/>
<name>A0A5B0PEZ5_PUCGR</name>
<dbReference type="EMBL" id="VSWC01000054">
    <property type="protein sequence ID" value="KAA1099821.1"/>
    <property type="molecule type" value="Genomic_DNA"/>
</dbReference>
<proteinExistence type="predicted"/>
<sequence>MDLSLLSFQLLLQVAYYCYNIIKVSALPAPRLDDQNLFLPWDYNGLLASPSESGRLDADIAVVDRDNQKRPLELEDSFHSANEANTFPTTLETRLSASSSKRPRPTLDVLSDGWTEASSTNSPHSNHLSTYHQPDLQGFCGLDPQPSYFQHENTNGLAGSQVPYYPIESYFETLLAQHGSFADGWTVSPPSTSNNGGSSGSHNNAQLDSILTTNFDDPIWSELLNYQSLEPSGRSEGRENGAPQVLSDGWKTYSSGISGLSNHMSNELNQIFNGGDNLCFAQNGETSGVLAGPTTEFSPANSLPSNYLGMESIPFSYGFKFSTPDNQEISDIPPFSQSLNYGHNHMKDNLYPFQMQFKNYHENHKFDANLPHNQNSQIGSHDDTDRDFIPNHTLPSNLAGKDSKSSDSTKLKIHSKSALQRFFKHQVDRIGEWEIPNLDDFPDTMKPRKFGPSCIEVEEEILTKEILNYLNRNEQDSWTTAAKEIKSLEVKLLTNINPMTVSSYVKENVELISNTSKIRYQICVNYNPRTHSNRGNSDTMVLRKFKFLAANLKVCHQTIIDFQHFTGVRQIQNSKKHFNDWLLKVIFNPEDGNFPLFGEVVTSSNFHFSESNFGPVQIFLIKSYFMGNQGFLNAVQVSLALIGYWYMNFHPDYFFKNWIDYWNLMIKVLGRLMFSERRFSLVNFSPARRSYWYMKKLTEILECMEFSKEHYNGNKAYKW</sequence>
<dbReference type="EMBL" id="VDEP01000372">
    <property type="protein sequence ID" value="KAA1095490.1"/>
    <property type="molecule type" value="Genomic_DNA"/>
</dbReference>
<feature type="region of interest" description="Disordered" evidence="1">
    <location>
        <begin position="93"/>
        <end position="130"/>
    </location>
</feature>
<evidence type="ECO:0008006" key="7">
    <source>
        <dbReference type="Google" id="ProtNLM"/>
    </source>
</evidence>
<evidence type="ECO:0000313" key="6">
    <source>
        <dbReference type="Proteomes" id="UP000325313"/>
    </source>
</evidence>
<keyword evidence="2" id="KW-0732">Signal</keyword>
<evidence type="ECO:0000313" key="3">
    <source>
        <dbReference type="EMBL" id="KAA1095490.1"/>
    </source>
</evidence>
<organism evidence="4 5">
    <name type="scientific">Puccinia graminis f. sp. tritici</name>
    <dbReference type="NCBI Taxonomy" id="56615"/>
    <lineage>
        <taxon>Eukaryota</taxon>
        <taxon>Fungi</taxon>
        <taxon>Dikarya</taxon>
        <taxon>Basidiomycota</taxon>
        <taxon>Pucciniomycotina</taxon>
        <taxon>Pucciniomycetes</taxon>
        <taxon>Pucciniales</taxon>
        <taxon>Pucciniaceae</taxon>
        <taxon>Puccinia</taxon>
    </lineage>
</organism>
<evidence type="ECO:0000313" key="5">
    <source>
        <dbReference type="Proteomes" id="UP000324748"/>
    </source>
</evidence>
<accession>A0A5B0PEZ5</accession>
<feature type="region of interest" description="Disordered" evidence="1">
    <location>
        <begin position="186"/>
        <end position="205"/>
    </location>
</feature>